<comment type="caution">
    <text evidence="2">The sequence shown here is derived from an EMBL/GenBank/DDBJ whole genome shotgun (WGS) entry which is preliminary data.</text>
</comment>
<feature type="region of interest" description="Disordered" evidence="1">
    <location>
        <begin position="1"/>
        <end position="22"/>
    </location>
</feature>
<dbReference type="EMBL" id="BRYB01000075">
    <property type="protein sequence ID" value="GMI22168.1"/>
    <property type="molecule type" value="Genomic_DNA"/>
</dbReference>
<organism evidence="2 3">
    <name type="scientific">Tetraparma gracilis</name>
    <dbReference type="NCBI Taxonomy" id="2962635"/>
    <lineage>
        <taxon>Eukaryota</taxon>
        <taxon>Sar</taxon>
        <taxon>Stramenopiles</taxon>
        <taxon>Ochrophyta</taxon>
        <taxon>Bolidophyceae</taxon>
        <taxon>Parmales</taxon>
        <taxon>Triparmaceae</taxon>
        <taxon>Tetraparma</taxon>
    </lineage>
</organism>
<keyword evidence="3" id="KW-1185">Reference proteome</keyword>
<evidence type="ECO:0008006" key="4">
    <source>
        <dbReference type="Google" id="ProtNLM"/>
    </source>
</evidence>
<evidence type="ECO:0000256" key="1">
    <source>
        <dbReference type="SAM" id="MobiDB-lite"/>
    </source>
</evidence>
<evidence type="ECO:0000313" key="2">
    <source>
        <dbReference type="EMBL" id="GMI22168.1"/>
    </source>
</evidence>
<proteinExistence type="predicted"/>
<gene>
    <name evidence="2" type="ORF">TeGR_g12411</name>
</gene>
<sequence>MPPPAPAARLPPGPDRPKNTPHGEIHYGYHDYIYDSARMYQQYTSSITSYDQFNSDLRTERSFFQQWKRVAWWRVIRVRKAQEYLLNWHTLAKRSQHARSSRERADAFFLKRSVRRSVATWRASAARVQLVRRKELAAKAQSRFASASAKRAFATLSDYSRVHRGLRLASRKLHRMYTHTILLARTFHALLEHARSLSQQHAAPCEHALSRFRRHAKNQKRIRALHAVAWDLGEEKMLKRGLSYLKKYAQSKRAFRVRILAALSGNEKTQRRGIFNRWLRFLSYAQSQRALRLQQAAKHHRRTQLLRVFRVVKGIYHKGIRLRRAEYSFNVFKGRRACKKLRAFVLKRKTIRAFRREHDHHSNALLRVHAFSGFKQCLVEKRKFEAVRGIHSLVVQRAHFDRFQKAFASQSHSNARARTLHSRLFNMWRALSAKERRQRLALKDLSTRYMRRRVVRTAKYHALAKSYFAKRAGWSFKQLCFANWRRDTRRIKEGQRKMTSEYFKLQTRKKLLAMKAWKFVTERLTWQSACLRIANGRQKARCFEEWRGFIHEEKATRVLCEQGEREFKRMKQRRALRKLGEEVKRRKGARWRADASRKQYEKRLKRRAMELMVSNCMLLIGQRRAEQRALAWRRRHLKERGMGKWRVTARDIKVKKVQRLAAMLMSNKRSLVVTFRAWEGYMRRQVGLRACVISGLALMKALAWKRWRSGALHVRMKRRYMRAIFRHWTEFVDGELKFLSAGVKRRFWERLKAGCLLMKSRRIKSEACTREVLRIRVRRVWKEWNLSHVSHGFQLTRSLKWRKERALYRLKKRGKFFGARRRTLEEWMASRRGVRSAAQIMWRYALASFELARPAAWLLEREREAGGGEDEDGGEGEGEDLVWAGKRELQVLHIAFTGMKKWLNVTREQGRLNGLALKLWRGQMLTKVLQCWRQVRAGRLVEENRNEAALDFWYLNRLARVFQHWTWRTQFWKDLRAEAVHNQTRAGFEAFVGGALRLRMQKRQRRAAEELMEAREKRSAGSVLGAWHTLASWEKKDRALRKIRQATEALVLQTFLAWRMWVRGIKMTRLVHVHHDDRFNNTVETDVAGAVERQQEEEEQRGRGGGFS</sequence>
<reference evidence="2 3" key="1">
    <citation type="journal article" date="2023" name="Commun. Biol.">
        <title>Genome analysis of Parmales, the sister group of diatoms, reveals the evolutionary specialization of diatoms from phago-mixotrophs to photoautotrophs.</title>
        <authorList>
            <person name="Ban H."/>
            <person name="Sato S."/>
            <person name="Yoshikawa S."/>
            <person name="Yamada K."/>
            <person name="Nakamura Y."/>
            <person name="Ichinomiya M."/>
            <person name="Sato N."/>
            <person name="Blanc-Mathieu R."/>
            <person name="Endo H."/>
            <person name="Kuwata A."/>
            <person name="Ogata H."/>
        </authorList>
    </citation>
    <scope>NUCLEOTIDE SEQUENCE [LARGE SCALE GENOMIC DNA]</scope>
</reference>
<evidence type="ECO:0000313" key="3">
    <source>
        <dbReference type="Proteomes" id="UP001165060"/>
    </source>
</evidence>
<name>A0ABQ6M9G5_9STRA</name>
<protein>
    <recommendedName>
        <fullName evidence="4">Sfi1 spindle body domain-containing protein</fullName>
    </recommendedName>
</protein>
<accession>A0ABQ6M9G5</accession>
<dbReference type="Proteomes" id="UP001165060">
    <property type="component" value="Unassembled WGS sequence"/>
</dbReference>
<feature type="compositionally biased region" description="Pro residues" evidence="1">
    <location>
        <begin position="1"/>
        <end position="14"/>
    </location>
</feature>